<dbReference type="Pfam" id="PF00553">
    <property type="entry name" value="CBM_2"/>
    <property type="match status" value="1"/>
</dbReference>
<dbReference type="CDD" id="cd00063">
    <property type="entry name" value="FN3"/>
    <property type="match status" value="1"/>
</dbReference>
<dbReference type="Gene3D" id="3.20.20.80">
    <property type="entry name" value="Glycosidases"/>
    <property type="match status" value="1"/>
</dbReference>
<dbReference type="Gene3D" id="2.60.40.290">
    <property type="match status" value="1"/>
</dbReference>
<dbReference type="EMBL" id="JAENHO010000008">
    <property type="protein sequence ID" value="MBL7258098.1"/>
    <property type="molecule type" value="Genomic_DNA"/>
</dbReference>
<feature type="domain" description="CBM2" evidence="6">
    <location>
        <begin position="572"/>
        <end position="680"/>
    </location>
</feature>
<keyword evidence="2" id="KW-0326">Glycosidase</keyword>
<protein>
    <submittedName>
        <fullName evidence="7">Cellulose binding domain-containing protein</fullName>
    </submittedName>
</protein>
<dbReference type="PANTHER" id="PTHR43576:SF2">
    <property type="entry name" value="INTRACELLULAR EXO-ALPHA-L-ARABINOFURANOSIDASE 2"/>
    <property type="match status" value="1"/>
</dbReference>
<keyword evidence="1" id="KW-0119">Carbohydrate metabolism</keyword>
<dbReference type="InterPro" id="IPR001919">
    <property type="entry name" value="CBD2"/>
</dbReference>
<dbReference type="InterPro" id="IPR036116">
    <property type="entry name" value="FN3_sf"/>
</dbReference>
<dbReference type="Gene3D" id="2.60.40.1180">
    <property type="entry name" value="Golgi alpha-mannosidase II"/>
    <property type="match status" value="1"/>
</dbReference>
<reference evidence="7 8" key="1">
    <citation type="submission" date="2021-01" db="EMBL/GenBank/DDBJ databases">
        <title>Actinoplanes sp. nov. LDG1-01 isolated from lichen.</title>
        <authorList>
            <person name="Saeng-In P."/>
            <person name="Phongsopitanun W."/>
            <person name="Kanchanasin P."/>
            <person name="Yuki M."/>
            <person name="Kudo T."/>
            <person name="Ohkuma M."/>
            <person name="Tanasupawat S."/>
        </authorList>
    </citation>
    <scope>NUCLEOTIDE SEQUENCE [LARGE SCALE GENOMIC DNA]</scope>
    <source>
        <strain evidence="7 8">LDG1-01</strain>
    </source>
</reference>
<dbReference type="SUPFAM" id="SSF51445">
    <property type="entry name" value="(Trans)glycosidases"/>
    <property type="match status" value="1"/>
</dbReference>
<dbReference type="SMART" id="SM00060">
    <property type="entry name" value="FN3"/>
    <property type="match status" value="1"/>
</dbReference>
<feature type="region of interest" description="Disordered" evidence="4">
    <location>
        <begin position="484"/>
        <end position="506"/>
    </location>
</feature>
<dbReference type="PROSITE" id="PS51173">
    <property type="entry name" value="CBM2"/>
    <property type="match status" value="1"/>
</dbReference>
<evidence type="ECO:0000256" key="1">
    <source>
        <dbReference type="ARBA" id="ARBA00023277"/>
    </source>
</evidence>
<dbReference type="PROSITE" id="PS50853">
    <property type="entry name" value="FN3"/>
    <property type="match status" value="1"/>
</dbReference>
<dbReference type="InterPro" id="IPR008965">
    <property type="entry name" value="CBM2/CBM3_carb-bd_dom_sf"/>
</dbReference>
<organism evidence="7 8">
    <name type="scientific">Paractinoplanes lichenicola</name>
    <dbReference type="NCBI Taxonomy" id="2802976"/>
    <lineage>
        <taxon>Bacteria</taxon>
        <taxon>Bacillati</taxon>
        <taxon>Actinomycetota</taxon>
        <taxon>Actinomycetes</taxon>
        <taxon>Micromonosporales</taxon>
        <taxon>Micromonosporaceae</taxon>
        <taxon>Paractinoplanes</taxon>
    </lineage>
</organism>
<accession>A0ABS1VUE2</accession>
<dbReference type="Pfam" id="PF00041">
    <property type="entry name" value="fn3"/>
    <property type="match status" value="1"/>
</dbReference>
<dbReference type="InterPro" id="IPR013783">
    <property type="entry name" value="Ig-like_fold"/>
</dbReference>
<keyword evidence="3" id="KW-0624">Polysaccharide degradation</keyword>
<name>A0ABS1VUE2_9ACTN</name>
<dbReference type="InterPro" id="IPR012291">
    <property type="entry name" value="CBM2_carb-bd_dom_sf"/>
</dbReference>
<dbReference type="InterPro" id="IPR017853">
    <property type="entry name" value="GH"/>
</dbReference>
<dbReference type="InterPro" id="IPR013780">
    <property type="entry name" value="Glyco_hydro_b"/>
</dbReference>
<evidence type="ECO:0000256" key="3">
    <source>
        <dbReference type="ARBA" id="ARBA00023326"/>
    </source>
</evidence>
<sequence length="680" mass="70773">MAAPNTAAPNAPAPNATALNAAAPNAGTPKVAAPGEAVRVDVDVRAGLASVGVGALGVNHAIWDSQLGTPAVADLLKDAGVQMLRYPGGSYADIYHWRDHTAPGGYVAPDTDFDTFMAGARRTGAEPMIIANYGTGTAQEAADWVRYANVTKGYGAKFWTIGNENYGNGHYGSEWEADDHADKSPKEYAANVVAYAQAMKAVDPSIKVGAVLTMPGNWPDAIVGAGDEGSWNQEVLTRAGSVIDFVDVHWYPGGSSAAETLTKPAHITDAVRLLRQQISRYAGTNADGIGISMTETNVDVGRNTQPGALFLADVYSGLLAQGVFTVHWWNVHNGLGTVSTVAGQTDYNDFGLLSSGNCNADNSVCQPPMNTPFAPYYALKLMGAFAKPGDRFVGAGTGDALVSSHAVRRPNGDLAVLLINKDPDNARTVALNYHGFTPAAGAPTVVTYTNGADGLTTATSGTAAAQTLPPYAISLVTLHSANPAPAVKTPARPTATTTDRTATISWPSAGPGLKYEVFRQNNGVAEQLGETTSTSLTVRNLEPGKRYTVNVVARDGSGRTSAASPPLTFTTATPAGAPCTVKLRDTNDWGNGYVGSIDITNNTAGPVTGWTMTFAWPTTWQTLGSGWNATWTADGRTVRVTNDNALAAGATINVGYVGNYSGPNVLPEVFTLNGNVCTSA</sequence>
<keyword evidence="2" id="KW-0378">Hydrolase</keyword>
<dbReference type="InterPro" id="IPR003961">
    <property type="entry name" value="FN3_dom"/>
</dbReference>
<feature type="domain" description="Fibronectin type-III" evidence="5">
    <location>
        <begin position="487"/>
        <end position="574"/>
    </location>
</feature>
<dbReference type="SUPFAM" id="SSF49384">
    <property type="entry name" value="Carbohydrate-binding domain"/>
    <property type="match status" value="1"/>
</dbReference>
<evidence type="ECO:0000313" key="7">
    <source>
        <dbReference type="EMBL" id="MBL7258098.1"/>
    </source>
</evidence>
<dbReference type="SUPFAM" id="SSF49265">
    <property type="entry name" value="Fibronectin type III"/>
    <property type="match status" value="1"/>
</dbReference>
<evidence type="ECO:0000256" key="2">
    <source>
        <dbReference type="ARBA" id="ARBA00023295"/>
    </source>
</evidence>
<proteinExistence type="predicted"/>
<keyword evidence="8" id="KW-1185">Reference proteome</keyword>
<dbReference type="PANTHER" id="PTHR43576">
    <property type="entry name" value="ALPHA-L-ARABINOFURANOSIDASE C-RELATED"/>
    <property type="match status" value="1"/>
</dbReference>
<dbReference type="Proteomes" id="UP000598996">
    <property type="component" value="Unassembled WGS sequence"/>
</dbReference>
<evidence type="ECO:0000259" key="6">
    <source>
        <dbReference type="PROSITE" id="PS51173"/>
    </source>
</evidence>
<evidence type="ECO:0000259" key="5">
    <source>
        <dbReference type="PROSITE" id="PS50853"/>
    </source>
</evidence>
<evidence type="ECO:0000313" key="8">
    <source>
        <dbReference type="Proteomes" id="UP000598996"/>
    </source>
</evidence>
<dbReference type="Gene3D" id="2.60.40.10">
    <property type="entry name" value="Immunoglobulins"/>
    <property type="match status" value="1"/>
</dbReference>
<evidence type="ECO:0000256" key="4">
    <source>
        <dbReference type="SAM" id="MobiDB-lite"/>
    </source>
</evidence>
<comment type="caution">
    <text evidence="7">The sequence shown here is derived from an EMBL/GenBank/DDBJ whole genome shotgun (WGS) entry which is preliminary data.</text>
</comment>
<feature type="compositionally biased region" description="Low complexity" evidence="4">
    <location>
        <begin position="484"/>
        <end position="503"/>
    </location>
</feature>
<gene>
    <name evidence="7" type="ORF">JKJ07_27705</name>
</gene>
<dbReference type="SMART" id="SM00637">
    <property type="entry name" value="CBD_II"/>
    <property type="match status" value="1"/>
</dbReference>